<proteinExistence type="predicted"/>
<dbReference type="EMBL" id="BSDZ01000086">
    <property type="protein sequence ID" value="GLI69631.1"/>
    <property type="molecule type" value="Genomic_DNA"/>
</dbReference>
<accession>A0ABQ5SJ12</accession>
<feature type="compositionally biased region" description="Polar residues" evidence="1">
    <location>
        <begin position="35"/>
        <end position="50"/>
    </location>
</feature>
<evidence type="ECO:0000313" key="3">
    <source>
        <dbReference type="Proteomes" id="UP001165090"/>
    </source>
</evidence>
<comment type="caution">
    <text evidence="2">The sequence shown here is derived from an EMBL/GenBank/DDBJ whole genome shotgun (WGS) entry which is preliminary data.</text>
</comment>
<keyword evidence="3" id="KW-1185">Reference proteome</keyword>
<feature type="region of interest" description="Disordered" evidence="1">
    <location>
        <begin position="31"/>
        <end position="61"/>
    </location>
</feature>
<name>A0ABQ5SJ12_9CHLO</name>
<gene>
    <name evidence="2" type="ORF">VaNZ11_014298</name>
</gene>
<organism evidence="2 3">
    <name type="scientific">Volvox africanus</name>
    <dbReference type="NCBI Taxonomy" id="51714"/>
    <lineage>
        <taxon>Eukaryota</taxon>
        <taxon>Viridiplantae</taxon>
        <taxon>Chlorophyta</taxon>
        <taxon>core chlorophytes</taxon>
        <taxon>Chlorophyceae</taxon>
        <taxon>CS clade</taxon>
        <taxon>Chlamydomonadales</taxon>
        <taxon>Volvocaceae</taxon>
        <taxon>Volvox</taxon>
    </lineage>
</organism>
<sequence>MSAALILALQQEQRRRQLVLKLSVDVTFGRRHGQTDPQGQTQASCHGQEQSSREDRSSDPAAATFLSASQCRACAALQRRKPIAMFLDGHCRHQPTWRLPEPHPAGRRWRKARLWAVAAAAGQVRDTGEDITAESLVEGSGGTAGPDTPRVVHYPPHHANLPTCSSVTDPGPPQPSPPYGARGEANDVVAPLGCGDVGRGASSVSNIVDGFPRHEVGDSSSSPEVAAHKGMDAADWHDFCIRSAALCTRMTALEQTLNINGPALGRDGVARGGGGIAPSLPAENVPEANLMQPVWERDLWDLIIGVDEYLNAITIQKDLPDVHESLKRFKAGMQQRAENAAVQAQLDAKRITSSFARDPYILLAAQMLQHNTVRARSLVPHLERCFARRPAVPEETPAAGGSGGGGQQQQQQPACKWLQFGERWQKLLALVDKGDNQTEEVSRMAVRGFLLLMAQRQGRFVANTDPLECAGLWFCYHFAERVLGVAPDTRRLFTAVRVGYIPHVEWYKKVIESIPLRGSSRFCFKNLSTLTYRAVFQPLVVDAWAQWARALAHGLEEHVEAAATAVYYAELYYALLRSDGEKDPCLEMQLEFGYDVERIWAYKTMQASRTSVNILGHNRDGGDDADPAHKPPLSLLALDLLNDLVGMAELIRSAQSNGNAGGGGSTASTTGADFGPLPPILDLEMDSPEQALVLLMWTWCSAETDCVLVCQSAVLMAAPLPAAAGAVCSGSPQRVELLACVHWEPLPRRGDVGYKWGWIKERIPLITATSKYVKCEGAAGP</sequence>
<reference evidence="2 3" key="1">
    <citation type="journal article" date="2023" name="IScience">
        <title>Expanded male sex-determining region conserved during the evolution of homothallism in the green alga Volvox.</title>
        <authorList>
            <person name="Yamamoto K."/>
            <person name="Matsuzaki R."/>
            <person name="Mahakham W."/>
            <person name="Heman W."/>
            <person name="Sekimoto H."/>
            <person name="Kawachi M."/>
            <person name="Minakuchi Y."/>
            <person name="Toyoda A."/>
            <person name="Nozaki H."/>
        </authorList>
    </citation>
    <scope>NUCLEOTIDE SEQUENCE [LARGE SCALE GENOMIC DNA]</scope>
    <source>
        <strain evidence="2 3">NIES-4468</strain>
    </source>
</reference>
<dbReference type="Proteomes" id="UP001165090">
    <property type="component" value="Unassembled WGS sequence"/>
</dbReference>
<evidence type="ECO:0000313" key="2">
    <source>
        <dbReference type="EMBL" id="GLI69631.1"/>
    </source>
</evidence>
<evidence type="ECO:0000256" key="1">
    <source>
        <dbReference type="SAM" id="MobiDB-lite"/>
    </source>
</evidence>
<protein>
    <submittedName>
        <fullName evidence="2">Uncharacterized protein</fullName>
    </submittedName>
</protein>